<dbReference type="Proteomes" id="UP000320888">
    <property type="component" value="Unassembled WGS sequence"/>
</dbReference>
<dbReference type="OrthoDB" id="188274at2"/>
<protein>
    <submittedName>
        <fullName evidence="4">SWF or SNF family helicase</fullName>
    </submittedName>
</protein>
<sequence>MPERTFAALPAVRGGAFAQTWWGRAWLKALEDTALDGQQVKQGRRHARAGAVGAVSVRPGRITAMVQDRDHTRHRADVLLQQLGPREWDRLLDVMADRAGHIAALLDRDMPPVLAEDASAVGIELLPGIGDLESECSCEEWDHCAHSAALCYQLARLLDEDPFLLLLVRGRGERELLDELQARSAARATDASGERPSAAVGTPAAQAYATREALPPLPALPPPVEAWDDPAPLGGGTPPEPGVEVAALELLRADAAARARQLLAGALADRPGQAPPALTRVQDAVRLAATDPGPAVTARLAAGSGRDARTMTLAVRAWRLGGVEALDVLEEDRVPDPADLVRARAQLAAAWPQDVDRPELRMSRGRWTVRGADAQLRHGRDGRWWPYRKEPGRWAPVGPATEDPATALATAISGSDAASAPDSRTGTGPDGI</sequence>
<keyword evidence="4" id="KW-0347">Helicase</keyword>
<keyword evidence="4" id="KW-0067">ATP-binding</keyword>
<keyword evidence="1" id="KW-0862">Zinc</keyword>
<name>A0A553ZS33_9ACTN</name>
<feature type="region of interest" description="Disordered" evidence="2">
    <location>
        <begin position="186"/>
        <end position="237"/>
    </location>
</feature>
<gene>
    <name evidence="4" type="ORF">FNZ23_00975</name>
</gene>
<feature type="compositionally biased region" description="Pro residues" evidence="2">
    <location>
        <begin position="215"/>
        <end position="224"/>
    </location>
</feature>
<feature type="region of interest" description="Disordered" evidence="2">
    <location>
        <begin position="395"/>
        <end position="432"/>
    </location>
</feature>
<dbReference type="PANTHER" id="PTHR38133:SF1">
    <property type="entry name" value="SLR1429 PROTEIN"/>
    <property type="match status" value="1"/>
</dbReference>
<reference evidence="4 5" key="1">
    <citation type="submission" date="2019-07" db="EMBL/GenBank/DDBJ databases">
        <title>Draft genome for Streptomyces benahoarensis MZ03-48.</title>
        <authorList>
            <person name="Gonzalez-Pimentel J.L."/>
        </authorList>
    </citation>
    <scope>NUCLEOTIDE SEQUENCE [LARGE SCALE GENOMIC DNA]</scope>
    <source>
        <strain evidence="4 5">MZ03-48</strain>
    </source>
</reference>
<feature type="domain" description="SWIM-type" evidence="3">
    <location>
        <begin position="121"/>
        <end position="155"/>
    </location>
</feature>
<keyword evidence="1" id="KW-0863">Zinc-finger</keyword>
<dbReference type="PANTHER" id="PTHR38133">
    <property type="entry name" value="SLR1429 PROTEIN"/>
    <property type="match status" value="1"/>
</dbReference>
<keyword evidence="4" id="KW-0378">Hydrolase</keyword>
<dbReference type="PROSITE" id="PS50966">
    <property type="entry name" value="ZF_SWIM"/>
    <property type="match status" value="1"/>
</dbReference>
<evidence type="ECO:0000256" key="2">
    <source>
        <dbReference type="SAM" id="MobiDB-lite"/>
    </source>
</evidence>
<dbReference type="AlphaFoldDB" id="A0A553ZS33"/>
<keyword evidence="4" id="KW-0547">Nucleotide-binding</keyword>
<keyword evidence="1" id="KW-0479">Metal-binding</keyword>
<evidence type="ECO:0000256" key="1">
    <source>
        <dbReference type="PROSITE-ProRule" id="PRU00325"/>
    </source>
</evidence>
<accession>A0A553ZS33</accession>
<proteinExistence type="predicted"/>
<keyword evidence="5" id="KW-1185">Reference proteome</keyword>
<evidence type="ECO:0000313" key="4">
    <source>
        <dbReference type="EMBL" id="TSB44106.1"/>
    </source>
</evidence>
<dbReference type="EMBL" id="VKLS01000003">
    <property type="protein sequence ID" value="TSB44106.1"/>
    <property type="molecule type" value="Genomic_DNA"/>
</dbReference>
<dbReference type="GO" id="GO:0004386">
    <property type="term" value="F:helicase activity"/>
    <property type="evidence" value="ECO:0007669"/>
    <property type="project" value="UniProtKB-KW"/>
</dbReference>
<evidence type="ECO:0000259" key="3">
    <source>
        <dbReference type="PROSITE" id="PS50966"/>
    </source>
</evidence>
<comment type="caution">
    <text evidence="4">The sequence shown here is derived from an EMBL/GenBank/DDBJ whole genome shotgun (WGS) entry which is preliminary data.</text>
</comment>
<organism evidence="4 5">
    <name type="scientific">Streptomyces benahoarensis</name>
    <dbReference type="NCBI Taxonomy" id="2595054"/>
    <lineage>
        <taxon>Bacteria</taxon>
        <taxon>Bacillati</taxon>
        <taxon>Actinomycetota</taxon>
        <taxon>Actinomycetes</taxon>
        <taxon>Kitasatosporales</taxon>
        <taxon>Streptomycetaceae</taxon>
        <taxon>Streptomyces</taxon>
    </lineage>
</organism>
<dbReference type="InterPro" id="IPR007527">
    <property type="entry name" value="Znf_SWIM"/>
</dbReference>
<dbReference type="GO" id="GO:0008270">
    <property type="term" value="F:zinc ion binding"/>
    <property type="evidence" value="ECO:0007669"/>
    <property type="project" value="UniProtKB-KW"/>
</dbReference>
<evidence type="ECO:0000313" key="5">
    <source>
        <dbReference type="Proteomes" id="UP000320888"/>
    </source>
</evidence>